<organism evidence="7 8">
    <name type="scientific">Panacibacter ginsenosidivorans</name>
    <dbReference type="NCBI Taxonomy" id="1813871"/>
    <lineage>
        <taxon>Bacteria</taxon>
        <taxon>Pseudomonadati</taxon>
        <taxon>Bacteroidota</taxon>
        <taxon>Chitinophagia</taxon>
        <taxon>Chitinophagales</taxon>
        <taxon>Chitinophagaceae</taxon>
        <taxon>Panacibacter</taxon>
    </lineage>
</organism>
<feature type="domain" description="SAM-dependent MTase RsmB/NOP-type" evidence="6">
    <location>
        <begin position="134"/>
        <end position="394"/>
    </location>
</feature>
<keyword evidence="3 5" id="KW-0949">S-adenosyl-L-methionine</keyword>
<comment type="similarity">
    <text evidence="5">Belongs to the class I-like SAM-binding methyltransferase superfamily. RsmB/NOP family.</text>
</comment>
<feature type="binding site" evidence="5">
    <location>
        <position position="294"/>
    </location>
    <ligand>
        <name>S-adenosyl-L-methionine</name>
        <dbReference type="ChEBI" id="CHEBI:59789"/>
    </ligand>
</feature>
<sequence>MAKEHLYKSYVTTAATIIQQYNGSTPFNDYLKKYFALHKKYGSRDRKHITHLCYCYYRLGHAELGLEVEERILLALFLCSNDTHEIISELRPEWKENITDSLQDKLQLLGYPFSIENIFPWQDELSEGIDATAFALSHLTQPELFLRIRPGQRERALSKLKANTILFEEYGNDCLALFNATKIDDILEVNKEVVVQDYSSQRIAEFLELTKLKTQNSKPKVWDCCAASGGKSLLAVDTLGNIDLTVSDMRPSIIQNLKKRFAAAGITKYHSFIADLTNQKSEIRNLQSDIIICDVPCSGSGTWGRTPEQLYFFSSEKIDYYANLQKQIVQNVIKHVNKNGYFLYITCSVFKKENEDVVDFILASSKLQLIKKKVLVGYDKKADTMFGALFILDR</sequence>
<dbReference type="GO" id="GO:0003723">
    <property type="term" value="F:RNA binding"/>
    <property type="evidence" value="ECO:0007669"/>
    <property type="project" value="UniProtKB-UniRule"/>
</dbReference>
<dbReference type="Gene3D" id="3.40.50.150">
    <property type="entry name" value="Vaccinia Virus protein VP39"/>
    <property type="match status" value="1"/>
</dbReference>
<dbReference type="InterPro" id="IPR023267">
    <property type="entry name" value="RCMT"/>
</dbReference>
<evidence type="ECO:0000256" key="3">
    <source>
        <dbReference type="ARBA" id="ARBA00022691"/>
    </source>
</evidence>
<feature type="active site" description="Nucleophile" evidence="5">
    <location>
        <position position="347"/>
    </location>
</feature>
<dbReference type="RefSeq" id="WP_147190915.1">
    <property type="nucleotide sequence ID" value="NZ_CP042435.1"/>
</dbReference>
<comment type="caution">
    <text evidence="5">Lacks conserved residue(s) required for the propagation of feature annotation.</text>
</comment>
<dbReference type="PRINTS" id="PR02008">
    <property type="entry name" value="RCMTFAMILY"/>
</dbReference>
<keyword evidence="2 5" id="KW-0808">Transferase</keyword>
<evidence type="ECO:0000259" key="6">
    <source>
        <dbReference type="PROSITE" id="PS51686"/>
    </source>
</evidence>
<dbReference type="InterPro" id="IPR029063">
    <property type="entry name" value="SAM-dependent_MTases_sf"/>
</dbReference>
<dbReference type="KEGG" id="pgin:FRZ67_15610"/>
<keyword evidence="1 5" id="KW-0489">Methyltransferase</keyword>
<keyword evidence="4 5" id="KW-0694">RNA-binding</keyword>
<proteinExistence type="inferred from homology"/>
<evidence type="ECO:0000313" key="8">
    <source>
        <dbReference type="Proteomes" id="UP000321533"/>
    </source>
</evidence>
<reference evidence="7 8" key="1">
    <citation type="journal article" date="2016" name="Int. J. Syst. Evol. Microbiol.">
        <title>Panacibacter ginsenosidivorans gen. nov., sp. nov., with ginsenoside converting activity isolated from soil of a ginseng field.</title>
        <authorList>
            <person name="Siddiqi M.Z."/>
            <person name="Muhammad Shafi S."/>
            <person name="Choi K.D."/>
            <person name="Im W.T."/>
        </authorList>
    </citation>
    <scope>NUCLEOTIDE SEQUENCE [LARGE SCALE GENOMIC DNA]</scope>
    <source>
        <strain evidence="7 8">Gsoil1550</strain>
    </source>
</reference>
<dbReference type="InterPro" id="IPR049560">
    <property type="entry name" value="MeTrfase_RsmB-F_NOP2_cat"/>
</dbReference>
<feature type="binding site" evidence="5">
    <location>
        <position position="275"/>
    </location>
    <ligand>
        <name>S-adenosyl-L-methionine</name>
        <dbReference type="ChEBI" id="CHEBI:59789"/>
    </ligand>
</feature>
<dbReference type="Proteomes" id="UP000321533">
    <property type="component" value="Chromosome"/>
</dbReference>
<evidence type="ECO:0000256" key="4">
    <source>
        <dbReference type="ARBA" id="ARBA00022884"/>
    </source>
</evidence>
<protein>
    <submittedName>
        <fullName evidence="7">Fmu (Sun) domain-containing protein</fullName>
    </submittedName>
</protein>
<dbReference type="AlphaFoldDB" id="A0A5B8VB53"/>
<dbReference type="InterPro" id="IPR001678">
    <property type="entry name" value="MeTrfase_RsmB-F_NOP2_dom"/>
</dbReference>
<dbReference type="SUPFAM" id="SSF53335">
    <property type="entry name" value="S-adenosyl-L-methionine-dependent methyltransferases"/>
    <property type="match status" value="1"/>
</dbReference>
<gene>
    <name evidence="7" type="ORF">FRZ67_15610</name>
</gene>
<dbReference type="GO" id="GO:0001510">
    <property type="term" value="P:RNA methylation"/>
    <property type="evidence" value="ECO:0007669"/>
    <property type="project" value="InterPro"/>
</dbReference>
<dbReference type="PANTHER" id="PTHR22807:SF53">
    <property type="entry name" value="RIBOSOMAL RNA SMALL SUBUNIT METHYLTRANSFERASE B-RELATED"/>
    <property type="match status" value="1"/>
</dbReference>
<accession>A0A5B8VB53</accession>
<feature type="binding site" evidence="5">
    <location>
        <position position="248"/>
    </location>
    <ligand>
        <name>S-adenosyl-L-methionine</name>
        <dbReference type="ChEBI" id="CHEBI:59789"/>
    </ligand>
</feature>
<dbReference type="OrthoDB" id="9810297at2"/>
<evidence type="ECO:0000256" key="2">
    <source>
        <dbReference type="ARBA" id="ARBA00022679"/>
    </source>
</evidence>
<dbReference type="EMBL" id="CP042435">
    <property type="protein sequence ID" value="QEC68664.1"/>
    <property type="molecule type" value="Genomic_DNA"/>
</dbReference>
<name>A0A5B8VB53_9BACT</name>
<evidence type="ECO:0000256" key="5">
    <source>
        <dbReference type="PROSITE-ProRule" id="PRU01023"/>
    </source>
</evidence>
<dbReference type="GO" id="GO:0008173">
    <property type="term" value="F:RNA methyltransferase activity"/>
    <property type="evidence" value="ECO:0007669"/>
    <property type="project" value="InterPro"/>
</dbReference>
<dbReference type="PROSITE" id="PS51686">
    <property type="entry name" value="SAM_MT_RSMB_NOP"/>
    <property type="match status" value="1"/>
</dbReference>
<evidence type="ECO:0000313" key="7">
    <source>
        <dbReference type="EMBL" id="QEC68664.1"/>
    </source>
</evidence>
<dbReference type="CDD" id="cd02440">
    <property type="entry name" value="AdoMet_MTases"/>
    <property type="match status" value="1"/>
</dbReference>
<evidence type="ECO:0000256" key="1">
    <source>
        <dbReference type="ARBA" id="ARBA00022603"/>
    </source>
</evidence>
<keyword evidence="8" id="KW-1185">Reference proteome</keyword>
<dbReference type="PANTHER" id="PTHR22807">
    <property type="entry name" value="NOP2 YEAST -RELATED NOL1/NOP2/FMU SUN DOMAIN-CONTAINING"/>
    <property type="match status" value="1"/>
</dbReference>
<dbReference type="Pfam" id="PF01189">
    <property type="entry name" value="Methyltr_RsmB-F"/>
    <property type="match status" value="1"/>
</dbReference>